<comment type="function">
    <text evidence="6">Required for high-level post-exponential phase expression of a series of secreted proteins.</text>
</comment>
<dbReference type="Pfam" id="PF04397">
    <property type="entry name" value="LytTR"/>
    <property type="match status" value="1"/>
</dbReference>
<dbReference type="PANTHER" id="PTHR37299">
    <property type="entry name" value="TRANSCRIPTIONAL REGULATOR-RELATED"/>
    <property type="match status" value="1"/>
</dbReference>
<dbReference type="RefSeq" id="WP_022239170.1">
    <property type="nucleotide sequence ID" value="NZ_CACRSY010000015.1"/>
</dbReference>
<keyword evidence="4" id="KW-0010">Activator</keyword>
<dbReference type="SMART" id="SM00850">
    <property type="entry name" value="LytTR"/>
    <property type="match status" value="1"/>
</dbReference>
<dbReference type="InterPro" id="IPR011006">
    <property type="entry name" value="CheY-like_superfamily"/>
</dbReference>
<evidence type="ECO:0000256" key="5">
    <source>
        <dbReference type="ARBA" id="ARBA00024867"/>
    </source>
</evidence>
<evidence type="ECO:0000313" key="8">
    <source>
        <dbReference type="EMBL" id="VYT25759.1"/>
    </source>
</evidence>
<sequence length="245" mass="28652">MIPIYICEDNIVELATMKKIITNLLFIEDYDMELACCTTKPEDILSHLKPNMPLGIYFFDIDLQADINGLALAEKIREYDPSGYIVFITSHIDMWRLTFEYKVSALDFIEKCETKYLAQKIASCLSAIWRQYGKLNLQIKKTVPLQINGRILYKDVDDLLYMEATPPHRVKFCTATQVHFSLGNLNEFENLLPDYFFRCHRSFIINLKNVTFYDEKKQIVYFINQSSCPVSVRKRKALKDTLNKI</sequence>
<evidence type="ECO:0000256" key="6">
    <source>
        <dbReference type="ARBA" id="ARBA00037164"/>
    </source>
</evidence>
<gene>
    <name evidence="8" type="primary">agrA</name>
    <name evidence="8" type="ORF">BHLFYP23_00878</name>
</gene>
<dbReference type="InterPro" id="IPR046947">
    <property type="entry name" value="LytR-like"/>
</dbReference>
<protein>
    <recommendedName>
        <fullName evidence="1">Stage 0 sporulation protein A homolog</fullName>
    </recommendedName>
</protein>
<evidence type="ECO:0000256" key="1">
    <source>
        <dbReference type="ARBA" id="ARBA00018672"/>
    </source>
</evidence>
<dbReference type="InterPro" id="IPR001789">
    <property type="entry name" value="Sig_transdc_resp-reg_receiver"/>
</dbReference>
<comment type="function">
    <text evidence="5">May play the central regulatory role in sporulation. It may be an element of the effector pathway responsible for the activation of sporulation genes in response to nutritional stress. Spo0A may act in concert with spo0H (a sigma factor) to control the expression of some genes that are critical to the sporulation process.</text>
</comment>
<dbReference type="InterPro" id="IPR007492">
    <property type="entry name" value="LytTR_DNA-bd_dom"/>
</dbReference>
<dbReference type="Gene3D" id="2.40.50.1020">
    <property type="entry name" value="LytTr DNA-binding domain"/>
    <property type="match status" value="1"/>
</dbReference>
<proteinExistence type="predicted"/>
<evidence type="ECO:0000256" key="4">
    <source>
        <dbReference type="ARBA" id="ARBA00023159"/>
    </source>
</evidence>
<dbReference type="AlphaFoldDB" id="A0A6N2V5S3"/>
<dbReference type="GO" id="GO:0003677">
    <property type="term" value="F:DNA binding"/>
    <property type="evidence" value="ECO:0007669"/>
    <property type="project" value="InterPro"/>
</dbReference>
<dbReference type="GO" id="GO:0000156">
    <property type="term" value="F:phosphorelay response regulator activity"/>
    <property type="evidence" value="ECO:0007669"/>
    <property type="project" value="InterPro"/>
</dbReference>
<evidence type="ECO:0000256" key="3">
    <source>
        <dbReference type="ARBA" id="ARBA00023012"/>
    </source>
</evidence>
<evidence type="ECO:0000259" key="7">
    <source>
        <dbReference type="PROSITE" id="PS50930"/>
    </source>
</evidence>
<keyword evidence="2" id="KW-0963">Cytoplasm</keyword>
<dbReference type="SMART" id="SM00448">
    <property type="entry name" value="REC"/>
    <property type="match status" value="1"/>
</dbReference>
<dbReference type="PROSITE" id="PS50930">
    <property type="entry name" value="HTH_LYTTR"/>
    <property type="match status" value="1"/>
</dbReference>
<dbReference type="PANTHER" id="PTHR37299:SF3">
    <property type="entry name" value="STAGE 0 SPORULATION PROTEIN A HOMOLOG"/>
    <property type="match status" value="1"/>
</dbReference>
<organism evidence="8">
    <name type="scientific">Blautia hansenii</name>
    <name type="common">Ruminococcus hansenii</name>
    <dbReference type="NCBI Taxonomy" id="1322"/>
    <lineage>
        <taxon>Bacteria</taxon>
        <taxon>Bacillati</taxon>
        <taxon>Bacillota</taxon>
        <taxon>Clostridia</taxon>
        <taxon>Lachnospirales</taxon>
        <taxon>Lachnospiraceae</taxon>
        <taxon>Blautia</taxon>
    </lineage>
</organism>
<reference evidence="8" key="1">
    <citation type="submission" date="2019-11" db="EMBL/GenBank/DDBJ databases">
        <authorList>
            <person name="Feng L."/>
        </authorList>
    </citation>
    <scope>NUCLEOTIDE SEQUENCE</scope>
    <source>
        <strain evidence="8">BhanseniiLFYP23</strain>
    </source>
</reference>
<dbReference type="Pfam" id="PF00072">
    <property type="entry name" value="Response_reg"/>
    <property type="match status" value="1"/>
</dbReference>
<dbReference type="Gene3D" id="3.40.50.2300">
    <property type="match status" value="1"/>
</dbReference>
<feature type="domain" description="HTH LytTR-type" evidence="7">
    <location>
        <begin position="143"/>
        <end position="244"/>
    </location>
</feature>
<name>A0A6N2V5S3_BLAHA</name>
<keyword evidence="3" id="KW-0902">Two-component regulatory system</keyword>
<evidence type="ECO:0000256" key="2">
    <source>
        <dbReference type="ARBA" id="ARBA00022490"/>
    </source>
</evidence>
<accession>A0A6N2V5S3</accession>
<dbReference type="EMBL" id="CACRSY010000015">
    <property type="protein sequence ID" value="VYT25759.1"/>
    <property type="molecule type" value="Genomic_DNA"/>
</dbReference>
<dbReference type="SUPFAM" id="SSF52172">
    <property type="entry name" value="CheY-like"/>
    <property type="match status" value="1"/>
</dbReference>